<dbReference type="Proteomes" id="UP000677228">
    <property type="component" value="Unassembled WGS sequence"/>
</dbReference>
<reference evidence="7" key="1">
    <citation type="submission" date="2021-02" db="EMBL/GenBank/DDBJ databases">
        <authorList>
            <person name="Nowell W R."/>
        </authorList>
    </citation>
    <scope>NUCLEOTIDE SEQUENCE</scope>
</reference>
<feature type="domain" description="WW" evidence="4">
    <location>
        <begin position="34"/>
        <end position="67"/>
    </location>
</feature>
<feature type="compositionally biased region" description="Polar residues" evidence="3">
    <location>
        <begin position="108"/>
        <end position="130"/>
    </location>
</feature>
<organism evidence="7 10">
    <name type="scientific">Didymodactylos carnosus</name>
    <dbReference type="NCBI Taxonomy" id="1234261"/>
    <lineage>
        <taxon>Eukaryota</taxon>
        <taxon>Metazoa</taxon>
        <taxon>Spiralia</taxon>
        <taxon>Gnathifera</taxon>
        <taxon>Rotifera</taxon>
        <taxon>Eurotatoria</taxon>
        <taxon>Bdelloidea</taxon>
        <taxon>Philodinida</taxon>
        <taxon>Philodinidae</taxon>
        <taxon>Didymodactylos</taxon>
    </lineage>
</organism>
<dbReference type="SUPFAM" id="SSF51045">
    <property type="entry name" value="WW domain"/>
    <property type="match status" value="3"/>
</dbReference>
<comment type="caution">
    <text evidence="7">The sequence shown here is derived from an EMBL/GenBank/DDBJ whole genome shotgun (WGS) entry which is preliminary data.</text>
</comment>
<feature type="compositionally biased region" description="Basic and acidic residues" evidence="3">
    <location>
        <begin position="781"/>
        <end position="790"/>
    </location>
</feature>
<evidence type="ECO:0000313" key="8">
    <source>
        <dbReference type="EMBL" id="CAF3565620.1"/>
    </source>
</evidence>
<feature type="compositionally biased region" description="Basic and acidic residues" evidence="3">
    <location>
        <begin position="798"/>
        <end position="812"/>
    </location>
</feature>
<evidence type="ECO:0000256" key="2">
    <source>
        <dbReference type="SAM" id="Coils"/>
    </source>
</evidence>
<feature type="region of interest" description="Disordered" evidence="3">
    <location>
        <begin position="781"/>
        <end position="812"/>
    </location>
</feature>
<dbReference type="Gene3D" id="1.10.10.440">
    <property type="entry name" value="FF domain"/>
    <property type="match status" value="6"/>
</dbReference>
<dbReference type="FunFam" id="1.10.10.440:FF:000001">
    <property type="entry name" value="Transcription elongation regulator 1 like"/>
    <property type="match status" value="1"/>
</dbReference>
<dbReference type="Pfam" id="PF01846">
    <property type="entry name" value="FF"/>
    <property type="match status" value="6"/>
</dbReference>
<dbReference type="FunFam" id="1.10.10.440:FF:000006">
    <property type="entry name" value="Transcription elongation regulator 1 (CA150)"/>
    <property type="match status" value="1"/>
</dbReference>
<dbReference type="InterPro" id="IPR036020">
    <property type="entry name" value="WW_dom_sf"/>
</dbReference>
<feature type="coiled-coil region" evidence="2">
    <location>
        <begin position="816"/>
        <end position="850"/>
    </location>
</feature>
<evidence type="ECO:0000259" key="4">
    <source>
        <dbReference type="PROSITE" id="PS50020"/>
    </source>
</evidence>
<keyword evidence="10" id="KW-1185">Reference proteome</keyword>
<feature type="domain" description="FF" evidence="5">
    <location>
        <begin position="842"/>
        <end position="898"/>
    </location>
</feature>
<dbReference type="Proteomes" id="UP000682733">
    <property type="component" value="Unassembled WGS sequence"/>
</dbReference>
<proteinExistence type="predicted"/>
<dbReference type="CDD" id="cd00201">
    <property type="entry name" value="WW"/>
    <property type="match status" value="3"/>
</dbReference>
<feature type="domain" description="FF" evidence="5">
    <location>
        <begin position="589"/>
        <end position="642"/>
    </location>
</feature>
<feature type="region of interest" description="Disordered" evidence="3">
    <location>
        <begin position="86"/>
        <end position="157"/>
    </location>
</feature>
<feature type="compositionally biased region" description="Polar residues" evidence="3">
    <location>
        <begin position="147"/>
        <end position="157"/>
    </location>
</feature>
<name>A0A813XJF9_9BILA</name>
<feature type="domain" description="FF" evidence="5">
    <location>
        <begin position="722"/>
        <end position="776"/>
    </location>
</feature>
<dbReference type="EMBL" id="CAJOBA010000929">
    <property type="protein sequence ID" value="CAF3565620.1"/>
    <property type="molecule type" value="Genomic_DNA"/>
</dbReference>
<feature type="domain" description="FF" evidence="5">
    <location>
        <begin position="900"/>
        <end position="957"/>
    </location>
</feature>
<evidence type="ECO:0000313" key="6">
    <source>
        <dbReference type="EMBL" id="CAF0783715.1"/>
    </source>
</evidence>
<keyword evidence="1" id="KW-0677">Repeat</keyword>
<feature type="domain" description="FF" evidence="5">
    <location>
        <begin position="959"/>
        <end position="1024"/>
    </location>
</feature>
<feature type="coiled-coil region" evidence="2">
    <location>
        <begin position="247"/>
        <end position="274"/>
    </location>
</feature>
<dbReference type="EMBL" id="CAJNOQ010001074">
    <property type="protein sequence ID" value="CAF0865791.1"/>
    <property type="molecule type" value="Genomic_DNA"/>
</dbReference>
<feature type="coiled-coil region" evidence="2">
    <location>
        <begin position="302"/>
        <end position="343"/>
    </location>
</feature>
<feature type="domain" description="WW" evidence="4">
    <location>
        <begin position="278"/>
        <end position="305"/>
    </location>
</feature>
<feature type="domain" description="FF" evidence="5">
    <location>
        <begin position="654"/>
        <end position="709"/>
    </location>
</feature>
<dbReference type="GO" id="GO:0070063">
    <property type="term" value="F:RNA polymerase binding"/>
    <property type="evidence" value="ECO:0007669"/>
    <property type="project" value="InterPro"/>
</dbReference>
<dbReference type="Proteomes" id="UP000681722">
    <property type="component" value="Unassembled WGS sequence"/>
</dbReference>
<dbReference type="PROSITE" id="PS01159">
    <property type="entry name" value="WW_DOMAIN_1"/>
    <property type="match status" value="2"/>
</dbReference>
<evidence type="ECO:0000259" key="5">
    <source>
        <dbReference type="PROSITE" id="PS51676"/>
    </source>
</evidence>
<feature type="compositionally biased region" description="Polar residues" evidence="3">
    <location>
        <begin position="14"/>
        <end position="26"/>
    </location>
</feature>
<dbReference type="Pfam" id="PF00397">
    <property type="entry name" value="WW"/>
    <property type="match status" value="1"/>
</dbReference>
<keyword evidence="2" id="KW-0175">Coiled coil</keyword>
<protein>
    <recommendedName>
        <fullName evidence="11">Transcription elongation regulator 1</fullName>
    </recommendedName>
</protein>
<feature type="region of interest" description="Disordered" evidence="3">
    <location>
        <begin position="377"/>
        <end position="403"/>
    </location>
</feature>
<feature type="compositionally biased region" description="Low complexity" evidence="3">
    <location>
        <begin position="539"/>
        <end position="556"/>
    </location>
</feature>
<dbReference type="OrthoDB" id="63972at2759"/>
<feature type="compositionally biased region" description="Basic and acidic residues" evidence="3">
    <location>
        <begin position="132"/>
        <end position="146"/>
    </location>
</feature>
<dbReference type="FunFam" id="2.20.70.10:FF:000049">
    <property type="entry name" value="Transcription elongation regulator 1-like"/>
    <property type="match status" value="1"/>
</dbReference>
<dbReference type="PROSITE" id="PS51676">
    <property type="entry name" value="FF"/>
    <property type="match status" value="6"/>
</dbReference>
<feature type="compositionally biased region" description="Basic and acidic residues" evidence="3">
    <location>
        <begin position="384"/>
        <end position="395"/>
    </location>
</feature>
<dbReference type="GO" id="GO:0003712">
    <property type="term" value="F:transcription coregulator activity"/>
    <property type="evidence" value="ECO:0007669"/>
    <property type="project" value="TreeGrafter"/>
</dbReference>
<evidence type="ECO:0008006" key="11">
    <source>
        <dbReference type="Google" id="ProtNLM"/>
    </source>
</evidence>
<dbReference type="AlphaFoldDB" id="A0A813XJF9"/>
<dbReference type="Pfam" id="PF23517">
    <property type="entry name" value="WW_TCERG1"/>
    <property type="match status" value="1"/>
</dbReference>
<accession>A0A813XJF9</accession>
<dbReference type="Gene3D" id="2.20.70.10">
    <property type="match status" value="3"/>
</dbReference>
<dbReference type="InterPro" id="IPR002713">
    <property type="entry name" value="FF_domain"/>
</dbReference>
<dbReference type="GO" id="GO:0005634">
    <property type="term" value="C:nucleus"/>
    <property type="evidence" value="ECO:0007669"/>
    <property type="project" value="TreeGrafter"/>
</dbReference>
<feature type="compositionally biased region" description="Low complexity" evidence="3">
    <location>
        <begin position="1"/>
        <end position="13"/>
    </location>
</feature>
<dbReference type="Proteomes" id="UP000663829">
    <property type="component" value="Unassembled WGS sequence"/>
</dbReference>
<dbReference type="SUPFAM" id="SSF81698">
    <property type="entry name" value="FF domain"/>
    <property type="match status" value="5"/>
</dbReference>
<feature type="compositionally biased region" description="Polar residues" evidence="3">
    <location>
        <begin position="498"/>
        <end position="514"/>
    </location>
</feature>
<dbReference type="PANTHER" id="PTHR15377:SF3">
    <property type="entry name" value="WW DOMAIN-CONTAINING PROTEIN"/>
    <property type="match status" value="1"/>
</dbReference>
<dbReference type="PANTHER" id="PTHR15377">
    <property type="entry name" value="TRANSCRIPTION ELONGATION REGULATOR 1"/>
    <property type="match status" value="1"/>
</dbReference>
<dbReference type="FunFam" id="1.10.10.440:FF:000005">
    <property type="entry name" value="Transcription elongation regulator 1 (CA150)"/>
    <property type="match status" value="1"/>
</dbReference>
<evidence type="ECO:0000313" key="10">
    <source>
        <dbReference type="Proteomes" id="UP000663829"/>
    </source>
</evidence>
<feature type="domain" description="WW" evidence="4">
    <location>
        <begin position="409"/>
        <end position="438"/>
    </location>
</feature>
<evidence type="ECO:0000313" key="9">
    <source>
        <dbReference type="EMBL" id="CAF3653275.1"/>
    </source>
</evidence>
<gene>
    <name evidence="7" type="ORF">GPM918_LOCUS6830</name>
    <name evidence="6" type="ORF">OVA965_LOCUS3751</name>
    <name evidence="9" type="ORF">SRO942_LOCUS6830</name>
    <name evidence="8" type="ORF">TMI583_LOCUS3749</name>
</gene>
<dbReference type="InterPro" id="IPR036517">
    <property type="entry name" value="FF_domain_sf"/>
</dbReference>
<feature type="compositionally biased region" description="Low complexity" evidence="3">
    <location>
        <begin position="88"/>
        <end position="107"/>
    </location>
</feature>
<dbReference type="InterPro" id="IPR057565">
    <property type="entry name" value="WW_TCRG1_3rd"/>
</dbReference>
<evidence type="ECO:0000256" key="3">
    <source>
        <dbReference type="SAM" id="MobiDB-lite"/>
    </source>
</evidence>
<dbReference type="InterPro" id="IPR045148">
    <property type="entry name" value="TCRG1-like"/>
</dbReference>
<dbReference type="EMBL" id="CAJOBC010001074">
    <property type="protein sequence ID" value="CAF3653275.1"/>
    <property type="molecule type" value="Genomic_DNA"/>
</dbReference>
<feature type="region of interest" description="Disordered" evidence="3">
    <location>
        <begin position="1027"/>
        <end position="1046"/>
    </location>
</feature>
<dbReference type="SMART" id="SM00441">
    <property type="entry name" value="FF"/>
    <property type="match status" value="6"/>
</dbReference>
<evidence type="ECO:0000256" key="1">
    <source>
        <dbReference type="ARBA" id="ARBA00022737"/>
    </source>
</evidence>
<dbReference type="EMBL" id="CAJNOK010000929">
    <property type="protein sequence ID" value="CAF0783715.1"/>
    <property type="molecule type" value="Genomic_DNA"/>
</dbReference>
<evidence type="ECO:0000313" key="7">
    <source>
        <dbReference type="EMBL" id="CAF0865791.1"/>
    </source>
</evidence>
<dbReference type="PROSITE" id="PS50020">
    <property type="entry name" value="WW_DOMAIN_2"/>
    <property type="match status" value="3"/>
</dbReference>
<sequence>MSSPTASQTQPSSLPGTSYINNPTTAIPSMPIPLDLNTLWVEYKSADGRVYYYNAKSRDTTWTKPDGQRVMSQEEVDKLLANPSTIQTELTSSSTASSATPAQTTVSEIGSNGANDEKTMQSNQDQTNMSDLDVKKVESTSAEDQKNPQASTAYDQATFNTAQRYGYPPGGMMPPFGMPPQAMMSMMGMMPPHLMAHMSQMMPPGFPYMPPNPQMMRYPFMMPPFMHLTPAAVQQQQQTSSTKTTSSTIVNAEFQKLRQRLIELEEKLSTAKDEAAIWCEYKNPEDRAYYYNSKTTESTWDKPTVLNELVELQTEIDSLKKNIQQAEEEAKRLEQEATAASNAAKVTDDTSRLSLLNGHTIEKMDFNDVRRMDKMDTTVGSFGPEEKRLDTEKTKQKSRPISSTPVSGTPWCVVWTGDGKAFFYNPTQHLSVWEKPEDLAGRTDVDTLLSEPPKVIDSAVLRAAVKKKLDPKLSDDEPEFKKPKADTTLATKAAKVEQTTTLISPPSTSNTNGISRIEMKKKDDEEEEEENDETRGELITNNTSSISNSISSTTDDSPSKLQPKRIAAGKDAAIEAEAQAAQQRAILPYENRIKQFREMLAEKEVSAFATWEKELNKIVFDPRYLLLTTKERKQEFDKFVKERAEEERKEKAAKLKMKKKQFQDLLKDANLSTRTTFNEFSSRYGKDERFRVIEKSRDRETWFQEYLNELKRREKEERYSSKEKLKKDFFSMLKELKLTQNSSWSDIKRTTEHDHRYKVIESSSRREDWFKEFLSKYAVENEKTESKSDAPSEDDEEEKVRQREKEKQERIDASIKKRTEEVKEQLSTYQRELEKEREQLKKEKAIENFKALLTDMVRTPDVDWKDTKKLLRKDQRWDQCKQLEREHRENLFDEHINQLQKKRKIAFHQLLNEKQDIVTLTSTWKEVKKVIKNDPRFEKFSNSDKKKEKEFDEYIKERYLDAKNEFKELLQETKNITHKSLQMINESDQHLREIETTLKNDKRYLSLDVAPEERKKVLMNYLEEIAVRGPPPPPTASEPNARRKIQ</sequence>
<feature type="region of interest" description="Disordered" evidence="3">
    <location>
        <begin position="1"/>
        <end position="26"/>
    </location>
</feature>
<feature type="region of interest" description="Disordered" evidence="3">
    <location>
        <begin position="498"/>
        <end position="568"/>
    </location>
</feature>
<dbReference type="SMART" id="SM00456">
    <property type="entry name" value="WW"/>
    <property type="match status" value="3"/>
</dbReference>
<dbReference type="InterPro" id="IPR001202">
    <property type="entry name" value="WW_dom"/>
</dbReference>